<evidence type="ECO:0000313" key="3">
    <source>
        <dbReference type="Proteomes" id="UP000556084"/>
    </source>
</evidence>
<feature type="region of interest" description="Disordered" evidence="1">
    <location>
        <begin position="1"/>
        <end position="22"/>
    </location>
</feature>
<evidence type="ECO:0008006" key="4">
    <source>
        <dbReference type="Google" id="ProtNLM"/>
    </source>
</evidence>
<dbReference type="AlphaFoldDB" id="A0A7W7PM70"/>
<dbReference type="SUPFAM" id="SSF52540">
    <property type="entry name" value="P-loop containing nucleoside triphosphate hydrolases"/>
    <property type="match status" value="1"/>
</dbReference>
<dbReference type="Proteomes" id="UP000556084">
    <property type="component" value="Unassembled WGS sequence"/>
</dbReference>
<comment type="caution">
    <text evidence="2">The sequence shown here is derived from an EMBL/GenBank/DDBJ whole genome shotgun (WGS) entry which is preliminary data.</text>
</comment>
<dbReference type="EMBL" id="JACHJH010000003">
    <property type="protein sequence ID" value="MBB4893495.1"/>
    <property type="molecule type" value="Genomic_DNA"/>
</dbReference>
<dbReference type="InterPro" id="IPR027417">
    <property type="entry name" value="P-loop_NTPase"/>
</dbReference>
<dbReference type="Gene3D" id="3.40.50.300">
    <property type="entry name" value="P-loop containing nucleotide triphosphate hydrolases"/>
    <property type="match status" value="1"/>
</dbReference>
<keyword evidence="3" id="KW-1185">Reference proteome</keyword>
<accession>A0A7W7PM70</accession>
<evidence type="ECO:0000313" key="2">
    <source>
        <dbReference type="EMBL" id="MBB4893495.1"/>
    </source>
</evidence>
<reference evidence="2 3" key="1">
    <citation type="submission" date="2020-08" db="EMBL/GenBank/DDBJ databases">
        <title>Genomic Encyclopedia of Type Strains, Phase III (KMG-III): the genomes of soil and plant-associated and newly described type strains.</title>
        <authorList>
            <person name="Whitman W."/>
        </authorList>
    </citation>
    <scope>NUCLEOTIDE SEQUENCE [LARGE SCALE GENOMIC DNA]</scope>
    <source>
        <strain evidence="2 3">CECT 3266</strain>
    </source>
</reference>
<organism evidence="2 3">
    <name type="scientific">Streptomyces olivoverticillatus</name>
    <dbReference type="NCBI Taxonomy" id="66427"/>
    <lineage>
        <taxon>Bacteria</taxon>
        <taxon>Bacillati</taxon>
        <taxon>Actinomycetota</taxon>
        <taxon>Actinomycetes</taxon>
        <taxon>Kitasatosporales</taxon>
        <taxon>Streptomycetaceae</taxon>
        <taxon>Streptomyces</taxon>
    </lineage>
</organism>
<protein>
    <recommendedName>
        <fullName evidence="4">AAA family ATPase</fullName>
    </recommendedName>
</protein>
<dbReference type="Pfam" id="PF13479">
    <property type="entry name" value="AAA_24"/>
    <property type="match status" value="1"/>
</dbReference>
<gene>
    <name evidence="2" type="ORF">FHS39_002526</name>
</gene>
<sequence>MTDNTRRLPAPSRVGFQQQTDEYDDSPFTFRPATRERVKARISIQGVAGSGKTWTALSVAHGLSRGERFAVIDTERESASLYLGINGIVFDSLSMHRYDPRDLVKALASAAQAGYGTVVVDSLSHFWKGTDGTLDQVEKAKSKYGGNSFAGWKDGTPMQNDMIDALLSYPGHIVVTMRSHTEWVLQENSRGKKEPVAVGMRAEQRKGVEYEFGVVAEMDIDNRMRFLKSRCPALHKQVLDQPDGARDIAKPLLDWLDDGAEPVDTATYIDDVKSDEATAEGLLALYREVESRGLLATPLMHPDTGKPTSLGAYIRERGIALKNAVQ</sequence>
<name>A0A7W7PM70_9ACTN</name>
<dbReference type="RefSeq" id="WP_184349335.1">
    <property type="nucleotide sequence ID" value="NZ_JACHJH010000003.1"/>
</dbReference>
<evidence type="ECO:0000256" key="1">
    <source>
        <dbReference type="SAM" id="MobiDB-lite"/>
    </source>
</evidence>
<proteinExistence type="predicted"/>